<dbReference type="RefSeq" id="WP_125012886.1">
    <property type="nucleotide sequence ID" value="NZ_RQVR01000010.1"/>
</dbReference>
<dbReference type="PIRSF" id="PIRSF008546">
    <property type="entry name" value="UCP008546"/>
    <property type="match status" value="1"/>
</dbReference>
<dbReference type="OrthoDB" id="9801870at2"/>
<dbReference type="InterPro" id="IPR036287">
    <property type="entry name" value="Rv1873-like_sf"/>
</dbReference>
<dbReference type="InterPro" id="IPR014937">
    <property type="entry name" value="DUF1810"/>
</dbReference>
<protein>
    <submittedName>
        <fullName evidence="1">DUF1810 domain-containing protein</fullName>
    </submittedName>
</protein>
<accession>A0A3P3WAW5</accession>
<sequence>MADNKDLIRFLAAQNQVYLKALSEIRKGSKSTHWMWFIFPQLKGLGRSENARYFGIRDMQEATAYLHHPILGKHLVEISLALLNVNGRTSLQIFGPTDNLKLRSCMTLFSNVENADPVFRLVLEKYFDGALDRKTLELLNQQF</sequence>
<evidence type="ECO:0000313" key="2">
    <source>
        <dbReference type="Proteomes" id="UP000271937"/>
    </source>
</evidence>
<dbReference type="Pfam" id="PF08837">
    <property type="entry name" value="DUF1810"/>
    <property type="match status" value="1"/>
</dbReference>
<dbReference type="AlphaFoldDB" id="A0A3P3WAW5"/>
<comment type="caution">
    <text evidence="1">The sequence shown here is derived from an EMBL/GenBank/DDBJ whole genome shotgun (WGS) entry which is preliminary data.</text>
</comment>
<gene>
    <name evidence="1" type="ORF">EG849_09690</name>
</gene>
<dbReference type="Gene3D" id="1.25.40.380">
    <property type="entry name" value="Protein of unknown function DUF1810"/>
    <property type="match status" value="1"/>
</dbReference>
<evidence type="ECO:0000313" key="1">
    <source>
        <dbReference type="EMBL" id="RRJ90739.1"/>
    </source>
</evidence>
<name>A0A3P3WAW5_9FLAO</name>
<reference evidence="1 2" key="1">
    <citation type="submission" date="2018-11" db="EMBL/GenBank/DDBJ databases">
        <title>Flavobacterium sp. nov., YIM 102600 draft genome.</title>
        <authorList>
            <person name="Li G."/>
            <person name="Jiang Y."/>
        </authorList>
    </citation>
    <scope>NUCLEOTIDE SEQUENCE [LARGE SCALE GENOMIC DNA]</scope>
    <source>
        <strain evidence="1 2">YIM 102600</strain>
    </source>
</reference>
<dbReference type="EMBL" id="RQVR01000010">
    <property type="protein sequence ID" value="RRJ90739.1"/>
    <property type="molecule type" value="Genomic_DNA"/>
</dbReference>
<keyword evidence="2" id="KW-1185">Reference proteome</keyword>
<proteinExistence type="predicted"/>
<dbReference type="Proteomes" id="UP000271937">
    <property type="component" value="Unassembled WGS sequence"/>
</dbReference>
<organism evidence="1 2">
    <name type="scientific">Flavobacterium macacae</name>
    <dbReference type="NCBI Taxonomy" id="2488993"/>
    <lineage>
        <taxon>Bacteria</taxon>
        <taxon>Pseudomonadati</taxon>
        <taxon>Bacteroidota</taxon>
        <taxon>Flavobacteriia</taxon>
        <taxon>Flavobacteriales</taxon>
        <taxon>Flavobacteriaceae</taxon>
        <taxon>Flavobacterium</taxon>
    </lineage>
</organism>
<dbReference type="SUPFAM" id="SSF140736">
    <property type="entry name" value="Rv1873-like"/>
    <property type="match status" value="1"/>
</dbReference>